<dbReference type="RefSeq" id="WP_131238085.1">
    <property type="nucleotide sequence ID" value="NZ_SJTH01000043.1"/>
</dbReference>
<dbReference type="Proteomes" id="UP000293846">
    <property type="component" value="Unassembled WGS sequence"/>
</dbReference>
<dbReference type="Gene3D" id="3.40.630.30">
    <property type="match status" value="1"/>
</dbReference>
<dbReference type="OrthoDB" id="9795199at2"/>
<dbReference type="EMBL" id="SJTH01000043">
    <property type="protein sequence ID" value="TCJ02020.1"/>
    <property type="molecule type" value="Genomic_DNA"/>
</dbReference>
<evidence type="ECO:0000259" key="1">
    <source>
        <dbReference type="PROSITE" id="PS51186"/>
    </source>
</evidence>
<dbReference type="InterPro" id="IPR000182">
    <property type="entry name" value="GNAT_dom"/>
</dbReference>
<gene>
    <name evidence="2" type="ORF">E0Y62_21355</name>
</gene>
<dbReference type="PROSITE" id="PS51186">
    <property type="entry name" value="GNAT"/>
    <property type="match status" value="1"/>
</dbReference>
<dbReference type="GO" id="GO:0016747">
    <property type="term" value="F:acyltransferase activity, transferring groups other than amino-acyl groups"/>
    <property type="evidence" value="ECO:0007669"/>
    <property type="project" value="InterPro"/>
</dbReference>
<dbReference type="SUPFAM" id="SSF55729">
    <property type="entry name" value="Acyl-CoA N-acyltransferases (Nat)"/>
    <property type="match status" value="1"/>
</dbReference>
<accession>A0A4R1AW08</accession>
<proteinExistence type="predicted"/>
<evidence type="ECO:0000313" key="3">
    <source>
        <dbReference type="Proteomes" id="UP000293846"/>
    </source>
</evidence>
<evidence type="ECO:0000313" key="2">
    <source>
        <dbReference type="EMBL" id="TCJ02020.1"/>
    </source>
</evidence>
<organism evidence="2 3">
    <name type="scientific">Cytobacillus praedii</name>
    <dbReference type="NCBI Taxonomy" id="1742358"/>
    <lineage>
        <taxon>Bacteria</taxon>
        <taxon>Bacillati</taxon>
        <taxon>Bacillota</taxon>
        <taxon>Bacilli</taxon>
        <taxon>Bacillales</taxon>
        <taxon>Bacillaceae</taxon>
        <taxon>Cytobacillus</taxon>
    </lineage>
</organism>
<comment type="caution">
    <text evidence="2">The sequence shown here is derived from an EMBL/GenBank/DDBJ whole genome shotgun (WGS) entry which is preliminary data.</text>
</comment>
<keyword evidence="2" id="KW-0808">Transferase</keyword>
<feature type="domain" description="N-acetyltransferase" evidence="1">
    <location>
        <begin position="15"/>
        <end position="181"/>
    </location>
</feature>
<dbReference type="STRING" id="1742358.GCA_001439605_02443"/>
<dbReference type="PANTHER" id="PTHR43610">
    <property type="entry name" value="BLL6696 PROTEIN"/>
    <property type="match status" value="1"/>
</dbReference>
<sequence length="195" mass="22790">MNINEKELILTGDTVKLVPLEQIHEVPLWKASDNKEIWTYMATKIDSQEELSAEISKALKAKEQGTQYPFAVFHKKRNEIVGSTRFLDISIANKSAEIGFTWYHPSVWRTKVNTECKYLLLKHAFENWHLNRVFFKTDGRNTRSQQAIARLGAVKEGVMRKDRIISDGYARDTVYYSILIEEWPIIKKRLLEKMN</sequence>
<keyword evidence="3" id="KW-1185">Reference proteome</keyword>
<dbReference type="PANTHER" id="PTHR43610:SF1">
    <property type="entry name" value="N-ACETYLTRANSFERASE DOMAIN-CONTAINING PROTEIN"/>
    <property type="match status" value="1"/>
</dbReference>
<dbReference type="AlphaFoldDB" id="A0A4R1AW08"/>
<dbReference type="InterPro" id="IPR016181">
    <property type="entry name" value="Acyl_CoA_acyltransferase"/>
</dbReference>
<protein>
    <submittedName>
        <fullName evidence="2">N-acetyltransferase</fullName>
    </submittedName>
</protein>
<name>A0A4R1AW08_9BACI</name>
<reference evidence="2 3" key="1">
    <citation type="submission" date="2019-03" db="EMBL/GenBank/DDBJ databases">
        <authorList>
            <person name="Jensen L."/>
            <person name="Storgaard J."/>
            <person name="Sulaj E."/>
            <person name="Schramm A."/>
            <person name="Marshall I.P.G."/>
        </authorList>
    </citation>
    <scope>NUCLEOTIDE SEQUENCE [LARGE SCALE GENOMIC DNA]</scope>
    <source>
        <strain evidence="2 3">2017H2G3</strain>
    </source>
</reference>
<dbReference type="Pfam" id="PF13302">
    <property type="entry name" value="Acetyltransf_3"/>
    <property type="match status" value="1"/>
</dbReference>